<dbReference type="EMBL" id="CM003375">
    <property type="protein sequence ID" value="KOM44571.1"/>
    <property type="molecule type" value="Genomic_DNA"/>
</dbReference>
<evidence type="ECO:0000313" key="2">
    <source>
        <dbReference type="Proteomes" id="UP000053144"/>
    </source>
</evidence>
<dbReference type="AlphaFoldDB" id="A0A0L9UPD9"/>
<accession>A0A0L9UPD9</accession>
<evidence type="ECO:0000313" key="1">
    <source>
        <dbReference type="EMBL" id="KOM44571.1"/>
    </source>
</evidence>
<reference evidence="2" key="1">
    <citation type="journal article" date="2015" name="Proc. Natl. Acad. Sci. U.S.A.">
        <title>Genome sequencing of adzuki bean (Vigna angularis) provides insight into high starch and low fat accumulation and domestication.</title>
        <authorList>
            <person name="Yang K."/>
            <person name="Tian Z."/>
            <person name="Chen C."/>
            <person name="Luo L."/>
            <person name="Zhao B."/>
            <person name="Wang Z."/>
            <person name="Yu L."/>
            <person name="Li Y."/>
            <person name="Sun Y."/>
            <person name="Li W."/>
            <person name="Chen Y."/>
            <person name="Li Y."/>
            <person name="Zhang Y."/>
            <person name="Ai D."/>
            <person name="Zhao J."/>
            <person name="Shang C."/>
            <person name="Ma Y."/>
            <person name="Wu B."/>
            <person name="Wang M."/>
            <person name="Gao L."/>
            <person name="Sun D."/>
            <person name="Zhang P."/>
            <person name="Guo F."/>
            <person name="Wang W."/>
            <person name="Li Y."/>
            <person name="Wang J."/>
            <person name="Varshney R.K."/>
            <person name="Wang J."/>
            <person name="Ling H.Q."/>
            <person name="Wan P."/>
        </authorList>
    </citation>
    <scope>NUCLEOTIDE SEQUENCE</scope>
    <source>
        <strain evidence="2">cv. Jingnong 6</strain>
    </source>
</reference>
<organism evidence="1 2">
    <name type="scientific">Phaseolus angularis</name>
    <name type="common">Azuki bean</name>
    <name type="synonym">Vigna angularis</name>
    <dbReference type="NCBI Taxonomy" id="3914"/>
    <lineage>
        <taxon>Eukaryota</taxon>
        <taxon>Viridiplantae</taxon>
        <taxon>Streptophyta</taxon>
        <taxon>Embryophyta</taxon>
        <taxon>Tracheophyta</taxon>
        <taxon>Spermatophyta</taxon>
        <taxon>Magnoliopsida</taxon>
        <taxon>eudicotyledons</taxon>
        <taxon>Gunneridae</taxon>
        <taxon>Pentapetalae</taxon>
        <taxon>rosids</taxon>
        <taxon>fabids</taxon>
        <taxon>Fabales</taxon>
        <taxon>Fabaceae</taxon>
        <taxon>Papilionoideae</taxon>
        <taxon>50 kb inversion clade</taxon>
        <taxon>NPAAA clade</taxon>
        <taxon>indigoferoid/millettioid clade</taxon>
        <taxon>Phaseoleae</taxon>
        <taxon>Vigna</taxon>
    </lineage>
</organism>
<name>A0A0L9UPD9_PHAAN</name>
<gene>
    <name evidence="1" type="ORF">LR48_Vigan05g217600</name>
</gene>
<protein>
    <submittedName>
        <fullName evidence="1">Uncharacterized protein</fullName>
    </submittedName>
</protein>
<dbReference type="Gramene" id="KOM44571">
    <property type="protein sequence ID" value="KOM44571"/>
    <property type="gene ID" value="LR48_Vigan05g217600"/>
</dbReference>
<sequence>MFLRILIEEIEETIEQFSLTETSAWASKWYVYPYTQSIIHTQVEKNNVSAHPCIVLLCAVWVCFFGDDHPLGWEQTLLKRFPLKQELEVADVAE</sequence>
<proteinExistence type="predicted"/>
<dbReference type="Proteomes" id="UP000053144">
    <property type="component" value="Chromosome 5"/>
</dbReference>